<feature type="compositionally biased region" description="Pro residues" evidence="1">
    <location>
        <begin position="1944"/>
        <end position="1955"/>
    </location>
</feature>
<feature type="region of interest" description="Disordered" evidence="1">
    <location>
        <begin position="1861"/>
        <end position="2099"/>
    </location>
</feature>
<gene>
    <name evidence="2" type="ORF">Cadr_000012272</name>
</gene>
<feature type="region of interest" description="Disordered" evidence="1">
    <location>
        <begin position="246"/>
        <end position="306"/>
    </location>
</feature>
<feature type="compositionally biased region" description="Basic and acidic residues" evidence="1">
    <location>
        <begin position="1861"/>
        <end position="1891"/>
    </location>
</feature>
<feature type="region of interest" description="Disordered" evidence="1">
    <location>
        <begin position="875"/>
        <end position="894"/>
    </location>
</feature>
<evidence type="ECO:0000256" key="1">
    <source>
        <dbReference type="SAM" id="MobiDB-lite"/>
    </source>
</evidence>
<feature type="region of interest" description="Disordered" evidence="1">
    <location>
        <begin position="945"/>
        <end position="969"/>
    </location>
</feature>
<keyword evidence="3" id="KW-1185">Reference proteome</keyword>
<dbReference type="Proteomes" id="UP000299084">
    <property type="component" value="Unassembled WGS sequence"/>
</dbReference>
<feature type="compositionally biased region" description="Basic and acidic residues" evidence="1">
    <location>
        <begin position="1085"/>
        <end position="1094"/>
    </location>
</feature>
<feature type="compositionally biased region" description="Basic and acidic residues" evidence="1">
    <location>
        <begin position="1546"/>
        <end position="1557"/>
    </location>
</feature>
<reference evidence="2 3" key="1">
    <citation type="journal article" date="2019" name="Mol. Ecol. Resour.">
        <title>Improving Illumina assemblies with Hi-C and long reads: an example with the North African dromedary.</title>
        <authorList>
            <person name="Elbers J.P."/>
            <person name="Rogers M.F."/>
            <person name="Perelman P.L."/>
            <person name="Proskuryakova A.A."/>
            <person name="Serdyukova N.A."/>
            <person name="Johnson W.E."/>
            <person name="Horin P."/>
            <person name="Corander J."/>
            <person name="Murphy D."/>
            <person name="Burger P.A."/>
        </authorList>
    </citation>
    <scope>NUCLEOTIDE SEQUENCE [LARGE SCALE GENOMIC DNA]</scope>
    <source>
        <strain evidence="2">Drom800</strain>
        <tissue evidence="2">Blood</tissue>
    </source>
</reference>
<feature type="region of interest" description="Disordered" evidence="1">
    <location>
        <begin position="406"/>
        <end position="469"/>
    </location>
</feature>
<feature type="compositionally biased region" description="Low complexity" evidence="1">
    <location>
        <begin position="406"/>
        <end position="416"/>
    </location>
</feature>
<organism evidence="2 3">
    <name type="scientific">Camelus dromedarius</name>
    <name type="common">Dromedary</name>
    <name type="synonym">Arabian camel</name>
    <dbReference type="NCBI Taxonomy" id="9838"/>
    <lineage>
        <taxon>Eukaryota</taxon>
        <taxon>Metazoa</taxon>
        <taxon>Chordata</taxon>
        <taxon>Craniata</taxon>
        <taxon>Vertebrata</taxon>
        <taxon>Euteleostomi</taxon>
        <taxon>Mammalia</taxon>
        <taxon>Eutheria</taxon>
        <taxon>Laurasiatheria</taxon>
        <taxon>Artiodactyla</taxon>
        <taxon>Tylopoda</taxon>
        <taxon>Camelidae</taxon>
        <taxon>Camelus</taxon>
    </lineage>
</organism>
<dbReference type="EMBL" id="JWIN03000009">
    <property type="protein sequence ID" value="KAB1274004.1"/>
    <property type="molecule type" value="Genomic_DNA"/>
</dbReference>
<feature type="compositionally biased region" description="Gly residues" evidence="1">
    <location>
        <begin position="945"/>
        <end position="954"/>
    </location>
</feature>
<feature type="region of interest" description="Disordered" evidence="1">
    <location>
        <begin position="1622"/>
        <end position="1642"/>
    </location>
</feature>
<feature type="compositionally biased region" description="Low complexity" evidence="1">
    <location>
        <begin position="1046"/>
        <end position="1055"/>
    </location>
</feature>
<accession>A0A5N4DSQ3</accession>
<feature type="compositionally biased region" description="Basic residues" evidence="1">
    <location>
        <begin position="2089"/>
        <end position="2099"/>
    </location>
</feature>
<feature type="compositionally biased region" description="Basic and acidic residues" evidence="1">
    <location>
        <begin position="1916"/>
        <end position="1936"/>
    </location>
</feature>
<proteinExistence type="predicted"/>
<feature type="region of interest" description="Disordered" evidence="1">
    <location>
        <begin position="1444"/>
        <end position="1490"/>
    </location>
</feature>
<name>A0A5N4DSQ3_CAMDR</name>
<feature type="region of interest" description="Disordered" evidence="1">
    <location>
        <begin position="579"/>
        <end position="625"/>
    </location>
</feature>
<feature type="compositionally biased region" description="Polar residues" evidence="1">
    <location>
        <begin position="689"/>
        <end position="701"/>
    </location>
</feature>
<feature type="region of interest" description="Disordered" evidence="1">
    <location>
        <begin position="121"/>
        <end position="161"/>
    </location>
</feature>
<sequence length="2099" mass="222782">MMTEVNGASSGGWSEYSKGQHRSDAAAHVMSLLFTPSLNACGVCWRKEICSRYTVVGSRQGVPERLWNLWLSLGRGRAALRDGWVPGNPFLKPQTEYFRPEGVRHARSEPPLETQSCIYEVGAPRPGKGTLQRRGGARRAPQRGPQEPTGTRQRGLGPEGSNSFLVYREREAKAGQLRRGLCGPRGLPCENRQGTGGTERRERARRGAVGAEVRAQVSARGAEAPELPAPARLSLWRHLVAPGPHAAPTLDLNPALSPRPPGQTPRPGQRRTRDPAQHPQRAWEPLQGEMAASAPRPAGGRSLRTKCAGLLGGRGGVLEQRGRRPQTPWRAEPRPPACCRVVVLFVCSSILTDKETAKTQASKLTLPLEQADTLVTDCLSLLLRGRQVAFIRPILGGGAPFPARPGAGLPWGPWGLEQEASGAQASGSDQDHPQGWHTNPSRHPAASPAVPSLPQPRPERGGTHEPTPPVTFLNQLSSGVLWALALLKARWWPLLLSAQPRQPSSHLGLTCPLPEGPVTTHCLCPKDPPGLFLSPSSHPLPMSALGTMGGGFSGAQLGPAPHSLWPLGLGVRACLFPHPVPGTSPGKKRRPADLRGPSPRERVPSRARASPLHPHRAAGAGTSQQPVFQGAILPYGLQIPSGRLRENTDLVISQLNEQRLPQGSKESRGQGSAHVGNGGGGTCDEYMPSLSSNSYHPQQHLTEPCTPTSAWWPLAQHLSGAPAPEYCHQLSRGLTFPRGDSTRVQVPTHPQHSTPMEPKRSGKSRLLRCTGSQLPPRGQWVRSPGNHQGEPGSTVPMRIAIYSRRDEEAQTLIEGPVGDPQLSLPLLMPWEGSSSGQHPAHPPCPVSLREVGWGAGPQEGEGYWVGAGVPRFTCTHNTGRPGSRNGGSPPPALDYRRKGLVLGAGGPGGIMGGRPGPPPRGEMDRGYGAEPQLVQGERRRGCGLEGVGDGGASGRGSCRERKAGEQGQGLAWARPASLLQRPLTTWQEGVGGLGSWRSGARPAHQRVQAPGMTQASSVWVGSGLGWQVGGSPQPRPESPQPHSCTSPARSSSSPGRSGGEGSEGRLGTPKQKPQYQVAGPRAKPSRCEAKEKHQAGTPADTLLIRDCSQKDQQGQTQQVTRHQAGPAYGQLTPRPCGQACSLLSHQLPLKRQETKGATGTITRGGKTHHEEPPTPQRQTSADKGGPPLPRATSGQVSRGMQAWLSDTHTEQLGSLHCTQRNIPGDREGSAWRSWEEEFFGLGPAWRTGLLGRAGREAHQCCSRSRSKSENSSGSVSNPPTPVGVRMSAQLPRASHTSPLGPESGLYSPSLLTAPTQYLWCRWYWAWQKAGAGAQGSEAGGPLTGTPPGPTCPVLESLSPLNLCSQKPTMPYARPGTSKASGWPLPPCPHPPAMGLHTARPLPNASPKAWLRLLPLQSTPTAACHLLSGHTQACTLDAGAAVVSQHSPSELPHGGWDLSPTPRVNRGPCRGSRPPGGLDHPRDQQPEGQGVGAAVGMAAAMGAGAPQGSVAGGGAGAVKTSARSMRDDCRRADPTLRAGGAVGPGHGEADPRGQEKADAWPPEPLVPSTLPKPRLLSPHLPFCPPEALAELVGWTSHTTLNKLHCAPGRPAHEHAHTLPNLCPGCSPPAQPSPGGREQGRDPSGLHQALVRPLAKAGPNRLCTKPAPLWPIRQPRATCSPGQEAMGMTPTLSRGERRCQGGQARLPLALLYGHLQPQVVPTPDSLLLDGSQKEQTGQNLSAGAAPKNPLPPRKKAGSGEQRREDHVARRGSNRLGTHQAQTEKGPLAAWSSYEASASRLGHPSGHPPDRGTQQKWCRVKCGGPFGKGSCRTRGCSDLIVLLAAQTKGQLKLDVILGAAGRGLGERQREGRGAGDREGRERERRPHTRTETKPVRHTWGVQRELNKQGPGRTSTQREGGQRAGREESERWRLEKEGRGDGWQNKSQPPPPRPGPPGPTWSASSLLMARASWSCSSSSPLLCGQACSASGGGPEPTAAEEAARTHTLRQEAAAGFRSPAGRAQDAPTLLGLGPPSPSPSPSLWVGPRPQVPWAGGGCVVQSTSEGGFSSPREGGKQPHPRKDGDREGWSHWPRSKSRALRHL</sequence>
<feature type="region of interest" description="Disordered" evidence="1">
    <location>
        <begin position="658"/>
        <end position="701"/>
    </location>
</feature>
<feature type="compositionally biased region" description="Low complexity" evidence="1">
    <location>
        <begin position="1110"/>
        <end position="1123"/>
    </location>
</feature>
<feature type="region of interest" description="Disordered" evidence="1">
    <location>
        <begin position="1260"/>
        <end position="1285"/>
    </location>
</feature>
<evidence type="ECO:0000313" key="2">
    <source>
        <dbReference type="EMBL" id="KAB1274004.1"/>
    </source>
</evidence>
<feature type="compositionally biased region" description="Low complexity" evidence="1">
    <location>
        <begin position="1465"/>
        <end position="1476"/>
    </location>
</feature>
<feature type="region of interest" description="Disordered" evidence="1">
    <location>
        <begin position="1155"/>
        <end position="1196"/>
    </location>
</feature>
<feature type="region of interest" description="Disordered" evidence="1">
    <location>
        <begin position="742"/>
        <end position="794"/>
    </location>
</feature>
<feature type="region of interest" description="Disordered" evidence="1">
    <location>
        <begin position="994"/>
        <end position="1130"/>
    </location>
</feature>
<feature type="compositionally biased region" description="Polar residues" evidence="1">
    <location>
        <begin position="742"/>
        <end position="754"/>
    </location>
</feature>
<protein>
    <submittedName>
        <fullName evidence="2">Uncharacterized protein</fullName>
    </submittedName>
</protein>
<feature type="compositionally biased region" description="Basic and acidic residues" evidence="1">
    <location>
        <begin position="2069"/>
        <end position="2085"/>
    </location>
</feature>
<feature type="region of interest" description="Disordered" evidence="1">
    <location>
        <begin position="177"/>
        <end position="210"/>
    </location>
</feature>
<feature type="region of interest" description="Disordered" evidence="1">
    <location>
        <begin position="1672"/>
        <end position="1695"/>
    </location>
</feature>
<evidence type="ECO:0000313" key="3">
    <source>
        <dbReference type="Proteomes" id="UP000299084"/>
    </source>
</evidence>
<feature type="region of interest" description="Disordered" evidence="1">
    <location>
        <begin position="1721"/>
        <end position="1784"/>
    </location>
</feature>
<feature type="region of interest" description="Disordered" evidence="1">
    <location>
        <begin position="1535"/>
        <end position="1571"/>
    </location>
</feature>
<comment type="caution">
    <text evidence="2">The sequence shown here is derived from an EMBL/GenBank/DDBJ whole genome shotgun (WGS) entry which is preliminary data.</text>
</comment>